<dbReference type="Proteomes" id="UP000548867">
    <property type="component" value="Unassembled WGS sequence"/>
</dbReference>
<dbReference type="EMBL" id="JACIDX010000001">
    <property type="protein sequence ID" value="MBB3953400.1"/>
    <property type="molecule type" value="Genomic_DNA"/>
</dbReference>
<keyword evidence="2" id="KW-1185">Reference proteome</keyword>
<dbReference type="RefSeq" id="WP_183621987.1">
    <property type="nucleotide sequence ID" value="NZ_JACIDX010000001.1"/>
</dbReference>
<name>A0A7W6CDE1_9SPHN</name>
<gene>
    <name evidence="1" type="ORF">GGR38_000312</name>
</gene>
<evidence type="ECO:0000313" key="1">
    <source>
        <dbReference type="EMBL" id="MBB3953400.1"/>
    </source>
</evidence>
<evidence type="ECO:0000313" key="2">
    <source>
        <dbReference type="Proteomes" id="UP000548867"/>
    </source>
</evidence>
<comment type="caution">
    <text evidence="1">The sequence shown here is derived from an EMBL/GenBank/DDBJ whole genome shotgun (WGS) entry which is preliminary data.</text>
</comment>
<organism evidence="1 2">
    <name type="scientific">Novosphingobium sediminicola</name>
    <dbReference type="NCBI Taxonomy" id="563162"/>
    <lineage>
        <taxon>Bacteria</taxon>
        <taxon>Pseudomonadati</taxon>
        <taxon>Pseudomonadota</taxon>
        <taxon>Alphaproteobacteria</taxon>
        <taxon>Sphingomonadales</taxon>
        <taxon>Sphingomonadaceae</taxon>
        <taxon>Novosphingobium</taxon>
    </lineage>
</organism>
<sequence length="177" mass="19159">MKLLRIALAAIRLWSGWGKLADLAAWLLRHPMAALALVLAIWGWSSHRAADKWQGQATKLAATLTAERDAAQAATRAAKAQSKKDAQDGDKNHTALVQGGDARFAAYAAAGHSLRENAPHRASPEQADDSQLLESPAPDAIMADISRVWVTRSDWLTCDADWAYAQAAHDWAKKVGE</sequence>
<accession>A0A7W6CDE1</accession>
<protein>
    <submittedName>
        <fullName evidence="1">Uncharacterized protein</fullName>
    </submittedName>
</protein>
<reference evidence="1 2" key="1">
    <citation type="submission" date="2020-08" db="EMBL/GenBank/DDBJ databases">
        <title>Genomic Encyclopedia of Type Strains, Phase IV (KMG-IV): sequencing the most valuable type-strain genomes for metagenomic binning, comparative biology and taxonomic classification.</title>
        <authorList>
            <person name="Goeker M."/>
        </authorList>
    </citation>
    <scope>NUCLEOTIDE SEQUENCE [LARGE SCALE GENOMIC DNA]</scope>
    <source>
        <strain evidence="1 2">DSM 27057</strain>
    </source>
</reference>
<proteinExistence type="predicted"/>
<dbReference type="AlphaFoldDB" id="A0A7W6CDE1"/>